<dbReference type="InterPro" id="IPR014857">
    <property type="entry name" value="Nse1_RING_C4HC3-type"/>
</dbReference>
<keyword evidence="10 15" id="KW-0833">Ubl conjugation pathway</keyword>
<comment type="similarity">
    <text evidence="3 15">Belongs to the NSE1 family.</text>
</comment>
<dbReference type="EC" id="2.3.2.27" evidence="4 15"/>
<dbReference type="Gene3D" id="3.90.1150.220">
    <property type="match status" value="1"/>
</dbReference>
<dbReference type="EMBL" id="HBKP01008721">
    <property type="protein sequence ID" value="CAE2213566.1"/>
    <property type="molecule type" value="Transcribed_RNA"/>
</dbReference>
<proteinExistence type="inferred from homology"/>
<evidence type="ECO:0000256" key="5">
    <source>
        <dbReference type="ARBA" id="ARBA00019422"/>
    </source>
</evidence>
<gene>
    <name evidence="17" type="ORF">VSP0166_LOCUS6195</name>
</gene>
<dbReference type="Gene3D" id="3.30.40.10">
    <property type="entry name" value="Zinc/RING finger domain, C3HC4 (zinc finger)"/>
    <property type="match status" value="1"/>
</dbReference>
<evidence type="ECO:0000256" key="1">
    <source>
        <dbReference type="ARBA" id="ARBA00000900"/>
    </source>
</evidence>
<evidence type="ECO:0000256" key="6">
    <source>
        <dbReference type="ARBA" id="ARBA00022679"/>
    </source>
</evidence>
<comment type="subcellular location">
    <subcellularLocation>
        <location evidence="2 15">Nucleus</location>
    </subcellularLocation>
</comment>
<evidence type="ECO:0000256" key="13">
    <source>
        <dbReference type="ARBA" id="ARBA00023204"/>
    </source>
</evidence>
<feature type="domain" description="Non-structural maintenance of chromosomes element 1 RING C4HC3-type" evidence="16">
    <location>
        <begin position="166"/>
        <end position="208"/>
    </location>
</feature>
<dbReference type="AlphaFoldDB" id="A0A7S4MBR1"/>
<evidence type="ECO:0000256" key="10">
    <source>
        <dbReference type="ARBA" id="ARBA00022786"/>
    </source>
</evidence>
<evidence type="ECO:0000256" key="3">
    <source>
        <dbReference type="ARBA" id="ARBA00010258"/>
    </source>
</evidence>
<dbReference type="Pfam" id="PF08746">
    <property type="entry name" value="zf-RING-like"/>
    <property type="match status" value="1"/>
</dbReference>
<accession>A0A7S4MBR1</accession>
<keyword evidence="7 15" id="KW-0479">Metal-binding</keyword>
<dbReference type="InterPro" id="IPR036388">
    <property type="entry name" value="WH-like_DNA-bd_sf"/>
</dbReference>
<evidence type="ECO:0000256" key="9">
    <source>
        <dbReference type="ARBA" id="ARBA00022771"/>
    </source>
</evidence>
<dbReference type="PANTHER" id="PTHR20973:SF0">
    <property type="entry name" value="NON-STRUCTURAL MAINTENANCE OF CHROMOSOMES ELEMENT 1 HOMOLOG"/>
    <property type="match status" value="1"/>
</dbReference>
<keyword evidence="6 15" id="KW-0808">Transferase</keyword>
<comment type="subunit">
    <text evidence="15">Component of the Smc5-Smc6 complex.</text>
</comment>
<keyword evidence="8 15" id="KW-0227">DNA damage</keyword>
<name>A0A7S4MBR1_9EUKA</name>
<dbReference type="GO" id="GO:0000724">
    <property type="term" value="P:double-strand break repair via homologous recombination"/>
    <property type="evidence" value="ECO:0007669"/>
    <property type="project" value="TreeGrafter"/>
</dbReference>
<evidence type="ECO:0000256" key="12">
    <source>
        <dbReference type="ARBA" id="ARBA00023172"/>
    </source>
</evidence>
<evidence type="ECO:0000259" key="16">
    <source>
        <dbReference type="Pfam" id="PF08746"/>
    </source>
</evidence>
<dbReference type="SUPFAM" id="SSF57850">
    <property type="entry name" value="RING/U-box"/>
    <property type="match status" value="1"/>
</dbReference>
<dbReference type="InterPro" id="IPR013083">
    <property type="entry name" value="Znf_RING/FYVE/PHD"/>
</dbReference>
<evidence type="ECO:0000256" key="4">
    <source>
        <dbReference type="ARBA" id="ARBA00012483"/>
    </source>
</evidence>
<dbReference type="Pfam" id="PF07574">
    <property type="entry name" value="SMC_Nse1"/>
    <property type="match status" value="1"/>
</dbReference>
<evidence type="ECO:0000256" key="11">
    <source>
        <dbReference type="ARBA" id="ARBA00022833"/>
    </source>
</evidence>
<evidence type="ECO:0000256" key="7">
    <source>
        <dbReference type="ARBA" id="ARBA00022723"/>
    </source>
</evidence>
<evidence type="ECO:0000313" key="17">
    <source>
        <dbReference type="EMBL" id="CAE2213566.1"/>
    </source>
</evidence>
<dbReference type="GO" id="GO:0008270">
    <property type="term" value="F:zinc ion binding"/>
    <property type="evidence" value="ECO:0007669"/>
    <property type="project" value="UniProtKB-KW"/>
</dbReference>
<keyword evidence="12 15" id="KW-0233">DNA recombination</keyword>
<keyword evidence="14 15" id="KW-0539">Nucleus</keyword>
<sequence>MQPATDDHRLLLQYFISHKVIAEDKIQQHFPKTRFEELVHGININLQNMHLEIKRIIAEEDGSVFWGIVNLKNDELSQIATNYNKVEVDLFKAILDKLASEGQMLYLDAIEVNPHMSRDKAENIILKFVDDKWLTRDGGELVLGLRARLELRPYLEEVFGEEMKECVFCTEIVFKGETCENDRCSTVAHRHCAQRWFAEKPNPKCPTCSEPWEDE</sequence>
<keyword evidence="11 15" id="KW-0862">Zinc</keyword>
<dbReference type="CDD" id="cd16493">
    <property type="entry name" value="RING-CH-C4HC3_NSE1"/>
    <property type="match status" value="1"/>
</dbReference>
<organism evidence="17">
    <name type="scientific">Vannella robusta</name>
    <dbReference type="NCBI Taxonomy" id="1487602"/>
    <lineage>
        <taxon>Eukaryota</taxon>
        <taxon>Amoebozoa</taxon>
        <taxon>Discosea</taxon>
        <taxon>Flabellinia</taxon>
        <taxon>Vannellidae</taxon>
        <taxon>Vannella</taxon>
    </lineage>
</organism>
<evidence type="ECO:0000256" key="14">
    <source>
        <dbReference type="ARBA" id="ARBA00023242"/>
    </source>
</evidence>
<dbReference type="PANTHER" id="PTHR20973">
    <property type="entry name" value="NON-SMC ELEMENT 1-RELATED"/>
    <property type="match status" value="1"/>
</dbReference>
<dbReference type="InterPro" id="IPR011513">
    <property type="entry name" value="Nse1"/>
</dbReference>
<protein>
    <recommendedName>
        <fullName evidence="5 15">Non-structural maintenance of chromosomes element 1 homolog</fullName>
        <ecNumber evidence="4 15">2.3.2.27</ecNumber>
    </recommendedName>
</protein>
<keyword evidence="9 15" id="KW-0863">Zinc-finger</keyword>
<dbReference type="GO" id="GO:0005634">
    <property type="term" value="C:nucleus"/>
    <property type="evidence" value="ECO:0007669"/>
    <property type="project" value="UniProtKB-SubCell"/>
</dbReference>
<evidence type="ECO:0000256" key="2">
    <source>
        <dbReference type="ARBA" id="ARBA00004123"/>
    </source>
</evidence>
<dbReference type="GO" id="GO:0061630">
    <property type="term" value="F:ubiquitin protein ligase activity"/>
    <property type="evidence" value="ECO:0007669"/>
    <property type="project" value="UniProtKB-EC"/>
</dbReference>
<comment type="catalytic activity">
    <reaction evidence="1 15">
        <text>S-ubiquitinyl-[E2 ubiquitin-conjugating enzyme]-L-cysteine + [acceptor protein]-L-lysine = [E2 ubiquitin-conjugating enzyme]-L-cysteine + N(6)-ubiquitinyl-[acceptor protein]-L-lysine.</text>
        <dbReference type="EC" id="2.3.2.27"/>
    </reaction>
</comment>
<evidence type="ECO:0000256" key="8">
    <source>
        <dbReference type="ARBA" id="ARBA00022763"/>
    </source>
</evidence>
<keyword evidence="13 15" id="KW-0234">DNA repair</keyword>
<dbReference type="GO" id="GO:0030915">
    <property type="term" value="C:Smc5-Smc6 complex"/>
    <property type="evidence" value="ECO:0007669"/>
    <property type="project" value="UniProtKB-UniRule"/>
</dbReference>
<dbReference type="Gene3D" id="1.10.10.10">
    <property type="entry name" value="Winged helix-like DNA-binding domain superfamily/Winged helix DNA-binding domain"/>
    <property type="match status" value="1"/>
</dbReference>
<reference evidence="17" key="1">
    <citation type="submission" date="2021-01" db="EMBL/GenBank/DDBJ databases">
        <authorList>
            <person name="Corre E."/>
            <person name="Pelletier E."/>
            <person name="Niang G."/>
            <person name="Scheremetjew M."/>
            <person name="Finn R."/>
            <person name="Kale V."/>
            <person name="Holt S."/>
            <person name="Cochrane G."/>
            <person name="Meng A."/>
            <person name="Brown T."/>
            <person name="Cohen L."/>
        </authorList>
    </citation>
    <scope>NUCLEOTIDE SEQUENCE</scope>
    <source>
        <strain evidence="17">DIVA3 518/3/11/1/6</strain>
    </source>
</reference>
<evidence type="ECO:0000256" key="15">
    <source>
        <dbReference type="RuleBase" id="RU368018"/>
    </source>
</evidence>